<evidence type="ECO:0000313" key="3">
    <source>
        <dbReference type="Proteomes" id="UP000076837"/>
    </source>
</evidence>
<evidence type="ECO:0000313" key="2">
    <source>
        <dbReference type="EMBL" id="KZM21598.1"/>
    </source>
</evidence>
<dbReference type="AlphaFoldDB" id="A0A163B6G0"/>
<accession>A0A163B6G0</accession>
<protein>
    <recommendedName>
        <fullName evidence="1">DUF7704 domain-containing protein</fullName>
    </recommendedName>
</protein>
<feature type="domain" description="DUF7704" evidence="1">
    <location>
        <begin position="6"/>
        <end position="140"/>
    </location>
</feature>
<sequence>MTPPNVPLVYRLWHLWIEPAMALNGARYLWSMPDVYHQYMPATAAWSPKSQIIYDQLAATYLSFAFNQAVALRVTHEVRLWKVLLFGMALCDAGHIYSVWAEMGTRDILSPGTWRPSDWVTMASTVGPFFLRLAFVLGVGLRSGQQQRKTA</sequence>
<dbReference type="InterPro" id="IPR056121">
    <property type="entry name" value="DUF7704"/>
</dbReference>
<dbReference type="PANTHER" id="PTHR37019:SF1">
    <property type="entry name" value="EXPERA DOMAIN-CONTAINING PROTEIN"/>
    <property type="match status" value="1"/>
</dbReference>
<proteinExistence type="predicted"/>
<evidence type="ECO:0000259" key="1">
    <source>
        <dbReference type="Pfam" id="PF24803"/>
    </source>
</evidence>
<reference evidence="2 3" key="1">
    <citation type="journal article" date="2016" name="Sci. Rep.">
        <title>Draft genome sequencing and secretome analysis of fungal phytopathogen Ascochyta rabiei provides insight into the necrotrophic effector repertoire.</title>
        <authorList>
            <person name="Verma S."/>
            <person name="Gazara R.K."/>
            <person name="Nizam S."/>
            <person name="Parween S."/>
            <person name="Chattopadhyay D."/>
            <person name="Verma P.K."/>
        </authorList>
    </citation>
    <scope>NUCLEOTIDE SEQUENCE [LARGE SCALE GENOMIC DNA]</scope>
    <source>
        <strain evidence="2 3">ArDII</strain>
    </source>
</reference>
<dbReference type="Pfam" id="PF24803">
    <property type="entry name" value="DUF7704"/>
    <property type="match status" value="1"/>
</dbReference>
<dbReference type="PANTHER" id="PTHR37019">
    <property type="entry name" value="CHROMOSOME 1, WHOLE GENOME SHOTGUN SEQUENCE"/>
    <property type="match status" value="1"/>
</dbReference>
<dbReference type="Proteomes" id="UP000076837">
    <property type="component" value="Unassembled WGS sequence"/>
</dbReference>
<dbReference type="STRING" id="5454.A0A163B6G0"/>
<dbReference type="OrthoDB" id="5313995at2759"/>
<name>A0A163B6G0_DIDRA</name>
<keyword evidence="3" id="KW-1185">Reference proteome</keyword>
<dbReference type="EMBL" id="JYNV01000242">
    <property type="protein sequence ID" value="KZM21598.1"/>
    <property type="molecule type" value="Genomic_DNA"/>
</dbReference>
<gene>
    <name evidence="2" type="ORF">ST47_g7206</name>
</gene>
<organism evidence="2 3">
    <name type="scientific">Didymella rabiei</name>
    <name type="common">Chickpea ascochyta blight fungus</name>
    <name type="synonym">Mycosphaerella rabiei</name>
    <dbReference type="NCBI Taxonomy" id="5454"/>
    <lineage>
        <taxon>Eukaryota</taxon>
        <taxon>Fungi</taxon>
        <taxon>Dikarya</taxon>
        <taxon>Ascomycota</taxon>
        <taxon>Pezizomycotina</taxon>
        <taxon>Dothideomycetes</taxon>
        <taxon>Pleosporomycetidae</taxon>
        <taxon>Pleosporales</taxon>
        <taxon>Pleosporineae</taxon>
        <taxon>Didymellaceae</taxon>
        <taxon>Ascochyta</taxon>
    </lineage>
</organism>
<comment type="caution">
    <text evidence="2">The sequence shown here is derived from an EMBL/GenBank/DDBJ whole genome shotgun (WGS) entry which is preliminary data.</text>
</comment>